<keyword evidence="3" id="KW-1185">Reference proteome</keyword>
<evidence type="ECO:0008006" key="4">
    <source>
        <dbReference type="Google" id="ProtNLM"/>
    </source>
</evidence>
<name>A0ABP3G083_9ACTN</name>
<dbReference type="RefSeq" id="WP_252809543.1">
    <property type="nucleotide sequence ID" value="NZ_BAAABM010000015.1"/>
</dbReference>
<dbReference type="EMBL" id="BAAABM010000015">
    <property type="protein sequence ID" value="GAA0330357.1"/>
    <property type="molecule type" value="Genomic_DNA"/>
</dbReference>
<keyword evidence="1" id="KW-0472">Membrane</keyword>
<proteinExistence type="predicted"/>
<evidence type="ECO:0000256" key="1">
    <source>
        <dbReference type="SAM" id="Phobius"/>
    </source>
</evidence>
<organism evidence="2 3">
    <name type="scientific">Actinoallomurus spadix</name>
    <dbReference type="NCBI Taxonomy" id="79912"/>
    <lineage>
        <taxon>Bacteria</taxon>
        <taxon>Bacillati</taxon>
        <taxon>Actinomycetota</taxon>
        <taxon>Actinomycetes</taxon>
        <taxon>Streptosporangiales</taxon>
        <taxon>Thermomonosporaceae</taxon>
        <taxon>Actinoallomurus</taxon>
    </lineage>
</organism>
<gene>
    <name evidence="2" type="ORF">GCM10010151_20250</name>
</gene>
<evidence type="ECO:0000313" key="3">
    <source>
        <dbReference type="Proteomes" id="UP001501822"/>
    </source>
</evidence>
<keyword evidence="1" id="KW-1133">Transmembrane helix</keyword>
<accession>A0ABP3G083</accession>
<evidence type="ECO:0000313" key="2">
    <source>
        <dbReference type="EMBL" id="GAA0330357.1"/>
    </source>
</evidence>
<reference evidence="3" key="1">
    <citation type="journal article" date="2019" name="Int. J. Syst. Evol. Microbiol.">
        <title>The Global Catalogue of Microorganisms (GCM) 10K type strain sequencing project: providing services to taxonomists for standard genome sequencing and annotation.</title>
        <authorList>
            <consortium name="The Broad Institute Genomics Platform"/>
            <consortium name="The Broad Institute Genome Sequencing Center for Infectious Disease"/>
            <person name="Wu L."/>
            <person name="Ma J."/>
        </authorList>
    </citation>
    <scope>NUCLEOTIDE SEQUENCE [LARGE SCALE GENOMIC DNA]</scope>
    <source>
        <strain evidence="3">JCM 3146</strain>
    </source>
</reference>
<comment type="caution">
    <text evidence="2">The sequence shown here is derived from an EMBL/GenBank/DDBJ whole genome shotgun (WGS) entry which is preliminary data.</text>
</comment>
<protein>
    <recommendedName>
        <fullName evidence="4">DUF202 domain-containing protein</fullName>
    </recommendedName>
</protein>
<dbReference type="Proteomes" id="UP001501822">
    <property type="component" value="Unassembled WGS sequence"/>
</dbReference>
<feature type="transmembrane region" description="Helical" evidence="1">
    <location>
        <begin position="22"/>
        <end position="51"/>
    </location>
</feature>
<sequence length="89" mass="9652">MSSGLQAQRTELTWRRAVLSCWAAGLLAVKIAFPLGIVALLGPLVVTVVAYRRRRWLRGRSEPPVLSRVEGLLLAGACVWVALAGVLML</sequence>
<keyword evidence="1" id="KW-0812">Transmembrane</keyword>
<feature type="transmembrane region" description="Helical" evidence="1">
    <location>
        <begin position="71"/>
        <end position="88"/>
    </location>
</feature>